<accession>A0A5C3Q4U3</accession>
<reference evidence="2 3" key="1">
    <citation type="journal article" date="2019" name="Nat. Ecol. Evol.">
        <title>Megaphylogeny resolves global patterns of mushroom evolution.</title>
        <authorList>
            <person name="Varga T."/>
            <person name="Krizsan K."/>
            <person name="Foldi C."/>
            <person name="Dima B."/>
            <person name="Sanchez-Garcia M."/>
            <person name="Sanchez-Ramirez S."/>
            <person name="Szollosi G.J."/>
            <person name="Szarkandi J.G."/>
            <person name="Papp V."/>
            <person name="Albert L."/>
            <person name="Andreopoulos W."/>
            <person name="Angelini C."/>
            <person name="Antonin V."/>
            <person name="Barry K.W."/>
            <person name="Bougher N.L."/>
            <person name="Buchanan P."/>
            <person name="Buyck B."/>
            <person name="Bense V."/>
            <person name="Catcheside P."/>
            <person name="Chovatia M."/>
            <person name="Cooper J."/>
            <person name="Damon W."/>
            <person name="Desjardin D."/>
            <person name="Finy P."/>
            <person name="Geml J."/>
            <person name="Haridas S."/>
            <person name="Hughes K."/>
            <person name="Justo A."/>
            <person name="Karasinski D."/>
            <person name="Kautmanova I."/>
            <person name="Kiss B."/>
            <person name="Kocsube S."/>
            <person name="Kotiranta H."/>
            <person name="LaButti K.M."/>
            <person name="Lechner B.E."/>
            <person name="Liimatainen K."/>
            <person name="Lipzen A."/>
            <person name="Lukacs Z."/>
            <person name="Mihaltcheva S."/>
            <person name="Morgado L.N."/>
            <person name="Niskanen T."/>
            <person name="Noordeloos M.E."/>
            <person name="Ohm R.A."/>
            <person name="Ortiz-Santana B."/>
            <person name="Ovrebo C."/>
            <person name="Racz N."/>
            <person name="Riley R."/>
            <person name="Savchenko A."/>
            <person name="Shiryaev A."/>
            <person name="Soop K."/>
            <person name="Spirin V."/>
            <person name="Szebenyi C."/>
            <person name="Tomsovsky M."/>
            <person name="Tulloss R.E."/>
            <person name="Uehling J."/>
            <person name="Grigoriev I.V."/>
            <person name="Vagvolgyi C."/>
            <person name="Papp T."/>
            <person name="Martin F.M."/>
            <person name="Miettinen O."/>
            <person name="Hibbett D.S."/>
            <person name="Nagy L.G."/>
        </authorList>
    </citation>
    <scope>NUCLEOTIDE SEQUENCE [LARGE SCALE GENOMIC DNA]</scope>
    <source>
        <strain evidence="2 3">CBS 309.79</strain>
    </source>
</reference>
<proteinExistence type="predicted"/>
<feature type="compositionally biased region" description="Low complexity" evidence="1">
    <location>
        <begin position="554"/>
        <end position="565"/>
    </location>
</feature>
<keyword evidence="3" id="KW-1185">Reference proteome</keyword>
<name>A0A5C3Q4U3_9AGAR</name>
<feature type="region of interest" description="Disordered" evidence="1">
    <location>
        <begin position="537"/>
        <end position="570"/>
    </location>
</feature>
<evidence type="ECO:0000313" key="2">
    <source>
        <dbReference type="EMBL" id="TFK97114.1"/>
    </source>
</evidence>
<organism evidence="2 3">
    <name type="scientific">Pterulicium gracile</name>
    <dbReference type="NCBI Taxonomy" id="1884261"/>
    <lineage>
        <taxon>Eukaryota</taxon>
        <taxon>Fungi</taxon>
        <taxon>Dikarya</taxon>
        <taxon>Basidiomycota</taxon>
        <taxon>Agaricomycotina</taxon>
        <taxon>Agaricomycetes</taxon>
        <taxon>Agaricomycetidae</taxon>
        <taxon>Agaricales</taxon>
        <taxon>Pleurotineae</taxon>
        <taxon>Pterulaceae</taxon>
        <taxon>Pterulicium</taxon>
    </lineage>
</organism>
<dbReference type="EMBL" id="ML178850">
    <property type="protein sequence ID" value="TFK97114.1"/>
    <property type="molecule type" value="Genomic_DNA"/>
</dbReference>
<sequence length="722" mass="79040">MSLLAQLVERVTSNDEIVFGVLILHKACKEVGEQELCGERRFLRCRGGVGGAPTLPASIVSTLATHRSWIAALPPTDIDLPCETLMRVVRNLLQLALAGNVMIPETVPSDSLKRIYDILREDIISLCYDESQAIALEGRQDLCSTVARCFGTPLKKLMAILEARGVPDVAPVGEYGFELLVEIKTLRNVHRTRYIKISMAMIRARKRVLSKAADAIPARLITRSAELLQLTLLRSRDASLSITFDTRPRNDYAQPFLRIILPFMHNCTRIQAPVHILAQLQSLSKLDRIPEVVVDYSETSRPSYPLCNLSSPRNNSDVLRVEQMSIQQLFTRPNVTSISAVHHVSSLSNHVGPPAPTLLLQAELITKLVLTNVHWDDPDNTHASWWHREQLEDGSTSLRLAGALLPRLSSLIELEVHDMHDSETTWGSCTGFLRVTSSLEAKLSGNGNRPCTALPKLSALVISGCTLIASHLLNGIMAPVLQALNYTGPVDPSCIHNFLAVSGCELRALRLHSDLNDDPVRSLFCPPLAQDEDIARGCSDEDSDISTSEHATEDSQVVQDQDSLQSGGGESIINDETLLGTVRGTALFAFLTRCSPALRMDNGLGALGLTSSVGASKGMFPSLTFLALSSLSPSLDEVLAMLESRRTCASYIGRGASKSADSEGLDANLGWTRGCALSRFLSRHQRLTAEEETEQDANHHASSILKKEYHQSLFYLGALIRL</sequence>
<dbReference type="AlphaFoldDB" id="A0A5C3Q4U3"/>
<dbReference type="Proteomes" id="UP000305067">
    <property type="component" value="Unassembled WGS sequence"/>
</dbReference>
<evidence type="ECO:0000256" key="1">
    <source>
        <dbReference type="SAM" id="MobiDB-lite"/>
    </source>
</evidence>
<gene>
    <name evidence="2" type="ORF">BDV98DRAFT_585807</name>
</gene>
<protein>
    <submittedName>
        <fullName evidence="2">Uncharacterized protein</fullName>
    </submittedName>
</protein>
<evidence type="ECO:0000313" key="3">
    <source>
        <dbReference type="Proteomes" id="UP000305067"/>
    </source>
</evidence>